<gene>
    <name evidence="1" type="primary">DNAH6</name>
    <name evidence="1" type="ORF">SNEC2469_LOCUS8860</name>
</gene>
<dbReference type="GO" id="GO:0007018">
    <property type="term" value="P:microtubule-based movement"/>
    <property type="evidence" value="ECO:0007669"/>
    <property type="project" value="InterPro"/>
</dbReference>
<dbReference type="EMBL" id="CAJNJA010014474">
    <property type="protein sequence ID" value="CAE7343125.1"/>
    <property type="molecule type" value="Genomic_DNA"/>
</dbReference>
<comment type="caution">
    <text evidence="1">The sequence shown here is derived from an EMBL/GenBank/DDBJ whole genome shotgun (WGS) entry which is preliminary data.</text>
</comment>
<keyword evidence="2" id="KW-1185">Reference proteome</keyword>
<dbReference type="GO" id="GO:0030286">
    <property type="term" value="C:dynein complex"/>
    <property type="evidence" value="ECO:0007669"/>
    <property type="project" value="InterPro"/>
</dbReference>
<dbReference type="AlphaFoldDB" id="A0A812P7C9"/>
<dbReference type="GO" id="GO:0051959">
    <property type="term" value="F:dynein light intermediate chain binding"/>
    <property type="evidence" value="ECO:0007669"/>
    <property type="project" value="InterPro"/>
</dbReference>
<dbReference type="OrthoDB" id="433537at2759"/>
<organism evidence="1 2">
    <name type="scientific">Symbiodinium necroappetens</name>
    <dbReference type="NCBI Taxonomy" id="1628268"/>
    <lineage>
        <taxon>Eukaryota</taxon>
        <taxon>Sar</taxon>
        <taxon>Alveolata</taxon>
        <taxon>Dinophyceae</taxon>
        <taxon>Suessiales</taxon>
        <taxon>Symbiodiniaceae</taxon>
        <taxon>Symbiodinium</taxon>
    </lineage>
</organism>
<dbReference type="PANTHER" id="PTHR45703:SF36">
    <property type="entry name" value="DYNEIN HEAVY CHAIN, CYTOPLASMIC"/>
    <property type="match status" value="1"/>
</dbReference>
<dbReference type="GO" id="GO:0045505">
    <property type="term" value="F:dynein intermediate chain binding"/>
    <property type="evidence" value="ECO:0007669"/>
    <property type="project" value="InterPro"/>
</dbReference>
<dbReference type="PANTHER" id="PTHR45703">
    <property type="entry name" value="DYNEIN HEAVY CHAIN"/>
    <property type="match status" value="1"/>
</dbReference>
<name>A0A812P7C9_9DINO</name>
<reference evidence="1" key="1">
    <citation type="submission" date="2021-02" db="EMBL/GenBank/DDBJ databases">
        <authorList>
            <person name="Dougan E. K."/>
            <person name="Rhodes N."/>
            <person name="Thang M."/>
            <person name="Chan C."/>
        </authorList>
    </citation>
    <scope>NUCLEOTIDE SEQUENCE</scope>
</reference>
<accession>A0A812P7C9</accession>
<proteinExistence type="predicted"/>
<dbReference type="InterPro" id="IPR026983">
    <property type="entry name" value="DHC"/>
</dbReference>
<protein>
    <submittedName>
        <fullName evidence="1">DNAH6 protein</fullName>
    </submittedName>
</protein>
<feature type="non-terminal residue" evidence="1">
    <location>
        <position position="1"/>
    </location>
</feature>
<evidence type="ECO:0000313" key="2">
    <source>
        <dbReference type="Proteomes" id="UP000601435"/>
    </source>
</evidence>
<evidence type="ECO:0000313" key="1">
    <source>
        <dbReference type="EMBL" id="CAE7343125.1"/>
    </source>
</evidence>
<sequence>EGGSTDNKRKMFAIAARLGTKAGEVVLEPSGETFVKVFNMLYEQMTGVADAVPAISTASCLLSHAPCASAWAVSEVLQNSRSWSDHLRSTKGKLLQQVQQAQHLAVETYEPYRRIYAYQRDWDKASFSEQPHTFESLSEQVELMGRFQEKLNKFRVQRHLGVLVLEARELRDQLLPVPGSVLAAIWPVMRSTAQREGQILSERLERLTEELDQRPTEMLSLQAYAHAVEAQRCELPVCFSPK</sequence>
<dbReference type="Proteomes" id="UP000601435">
    <property type="component" value="Unassembled WGS sequence"/>
</dbReference>